<dbReference type="Proteomes" id="UP001164746">
    <property type="component" value="Chromosome 10"/>
</dbReference>
<evidence type="ECO:0000256" key="1">
    <source>
        <dbReference type="SAM" id="Phobius"/>
    </source>
</evidence>
<name>A0ABY7F2Z3_MYAAR</name>
<evidence type="ECO:0000313" key="2">
    <source>
        <dbReference type="EMBL" id="WAR16563.1"/>
    </source>
</evidence>
<protein>
    <submittedName>
        <fullName evidence="2">Uncharacterized protein</fullName>
    </submittedName>
</protein>
<keyword evidence="1" id="KW-1133">Transmembrane helix</keyword>
<organism evidence="2 3">
    <name type="scientific">Mya arenaria</name>
    <name type="common">Soft-shell clam</name>
    <dbReference type="NCBI Taxonomy" id="6604"/>
    <lineage>
        <taxon>Eukaryota</taxon>
        <taxon>Metazoa</taxon>
        <taxon>Spiralia</taxon>
        <taxon>Lophotrochozoa</taxon>
        <taxon>Mollusca</taxon>
        <taxon>Bivalvia</taxon>
        <taxon>Autobranchia</taxon>
        <taxon>Heteroconchia</taxon>
        <taxon>Euheterodonta</taxon>
        <taxon>Imparidentia</taxon>
        <taxon>Neoheterodontei</taxon>
        <taxon>Myida</taxon>
        <taxon>Myoidea</taxon>
        <taxon>Myidae</taxon>
        <taxon>Mya</taxon>
    </lineage>
</organism>
<sequence>RRIYIGSSTISALAALSGVLGILLICTAAVCYLLYRRLSTPSVTEQEDQRETEMTYEQLQRRANEPTYMNADENYSVLSA</sequence>
<feature type="transmembrane region" description="Helical" evidence="1">
    <location>
        <begin position="12"/>
        <end position="35"/>
    </location>
</feature>
<gene>
    <name evidence="2" type="ORF">MAR_031157</name>
</gene>
<evidence type="ECO:0000313" key="3">
    <source>
        <dbReference type="Proteomes" id="UP001164746"/>
    </source>
</evidence>
<keyword evidence="1" id="KW-0472">Membrane</keyword>
<feature type="non-terminal residue" evidence="2">
    <location>
        <position position="1"/>
    </location>
</feature>
<keyword evidence="3" id="KW-1185">Reference proteome</keyword>
<keyword evidence="1" id="KW-0812">Transmembrane</keyword>
<dbReference type="EMBL" id="CP111021">
    <property type="protein sequence ID" value="WAR16563.1"/>
    <property type="molecule type" value="Genomic_DNA"/>
</dbReference>
<reference evidence="2" key="1">
    <citation type="submission" date="2022-11" db="EMBL/GenBank/DDBJ databases">
        <title>Centuries of genome instability and evolution in soft-shell clam transmissible cancer (bioRxiv).</title>
        <authorList>
            <person name="Hart S.F.M."/>
            <person name="Yonemitsu M.A."/>
            <person name="Giersch R.M."/>
            <person name="Beal B.F."/>
            <person name="Arriagada G."/>
            <person name="Davis B.W."/>
            <person name="Ostrander E.A."/>
            <person name="Goff S.P."/>
            <person name="Metzger M.J."/>
        </authorList>
    </citation>
    <scope>NUCLEOTIDE SEQUENCE</scope>
    <source>
        <strain evidence="2">MELC-2E11</strain>
        <tissue evidence="2">Siphon/mantle</tissue>
    </source>
</reference>
<proteinExistence type="predicted"/>
<accession>A0ABY7F2Z3</accession>